<keyword evidence="2" id="KW-0812">Transmembrane</keyword>
<accession>A0A3R7MQ10</accession>
<organism evidence="3 4">
    <name type="scientific">Penaeus vannamei</name>
    <name type="common">Whiteleg shrimp</name>
    <name type="synonym">Litopenaeus vannamei</name>
    <dbReference type="NCBI Taxonomy" id="6689"/>
    <lineage>
        <taxon>Eukaryota</taxon>
        <taxon>Metazoa</taxon>
        <taxon>Ecdysozoa</taxon>
        <taxon>Arthropoda</taxon>
        <taxon>Crustacea</taxon>
        <taxon>Multicrustacea</taxon>
        <taxon>Malacostraca</taxon>
        <taxon>Eumalacostraca</taxon>
        <taxon>Eucarida</taxon>
        <taxon>Decapoda</taxon>
        <taxon>Dendrobranchiata</taxon>
        <taxon>Penaeoidea</taxon>
        <taxon>Penaeidae</taxon>
        <taxon>Penaeus</taxon>
    </lineage>
</organism>
<keyword evidence="2" id="KW-1133">Transmembrane helix</keyword>
<feature type="compositionally biased region" description="Polar residues" evidence="1">
    <location>
        <begin position="316"/>
        <end position="329"/>
    </location>
</feature>
<name>A0A3R7MQ10_PENVA</name>
<feature type="compositionally biased region" description="Basic and acidic residues" evidence="1">
    <location>
        <begin position="364"/>
        <end position="373"/>
    </location>
</feature>
<protein>
    <recommendedName>
        <fullName evidence="5">Transmembrane protein</fullName>
    </recommendedName>
</protein>
<evidence type="ECO:0000256" key="1">
    <source>
        <dbReference type="SAM" id="MobiDB-lite"/>
    </source>
</evidence>
<keyword evidence="4" id="KW-1185">Reference proteome</keyword>
<evidence type="ECO:0000256" key="2">
    <source>
        <dbReference type="SAM" id="Phobius"/>
    </source>
</evidence>
<keyword evidence="2" id="KW-0472">Membrane</keyword>
<feature type="region of interest" description="Disordered" evidence="1">
    <location>
        <begin position="166"/>
        <end position="410"/>
    </location>
</feature>
<evidence type="ECO:0008006" key="5">
    <source>
        <dbReference type="Google" id="ProtNLM"/>
    </source>
</evidence>
<feature type="compositionally biased region" description="Basic residues" evidence="1">
    <location>
        <begin position="276"/>
        <end position="290"/>
    </location>
</feature>
<comment type="caution">
    <text evidence="3">The sequence shown here is derived from an EMBL/GenBank/DDBJ whole genome shotgun (WGS) entry which is preliminary data.</text>
</comment>
<feature type="transmembrane region" description="Helical" evidence="2">
    <location>
        <begin position="670"/>
        <end position="691"/>
    </location>
</feature>
<dbReference type="Proteomes" id="UP000283509">
    <property type="component" value="Unassembled WGS sequence"/>
</dbReference>
<sequence>MGESLSLGALTRTLYLWRYLRRAPPLPMALLQCVGATSGEAVSELRTWPSIWPFLEHLPLPRRRERKIPKAPHPGARFSNALSPFRGGDVSFYFDSEKEMYWSFGCGTSDESSMWLIILFSGVAVCSFIMVIAICLLIYRRVSSSPPTHPETESPGFESIFIASPRCSQDDGESGTGRILAHRTPPVASDQAARGEVARQGGSGEGLQTADESRSRSKCPTPVNQLPGPTGTQSREEERRETNGNSTCSSWKSQEEGKVEVNGVENENREREQSRIPKRRDGHQNRKSKRRTAEQGPRTPSHAKKHMTPDGEDARTNTTPQVQEGPQSSRQKKIDRIPSEIIRQLTTNQSISRIDTSPSAPRNTLEKEPQGTRHRERAKQKKEISPRRGKSDTKALKPSCSGHALAKQENPLHREYGSGLIMHGTSTGNLAVGRANMGLQGPLPKGVFQQQGSIVVVARGRPGYVHQHPIYTGHCPPTGHRQNHRPVTTLPGNYRNRSRIHQPASDLEIRRVISHNGINETAHIAYAPPMLAPSQTLTIPRQHHTPSRTSPRLVPCYSPIVLSPGVRSAGHGLSATPSPRPRGGRRAQEQGGAEELYDQPTAVEVISAEMSNQGIRHRRWLLMLTVIGLGWVVATSVTVLGMFMTACRRRGKAETSNIGLCQSSSLHEGYAMVGFGSLMNVALLVTMLVLLMKDRRKNRVKPTRVALHHPQQRQFLRSRQPRWACPAPILRLRRRPSRNRSKKPKMFFQTISLCFSKRLSILFIDVII</sequence>
<feature type="region of interest" description="Disordered" evidence="1">
    <location>
        <begin position="567"/>
        <end position="594"/>
    </location>
</feature>
<feature type="transmembrane region" description="Helical" evidence="2">
    <location>
        <begin position="114"/>
        <end position="139"/>
    </location>
</feature>
<reference evidence="3 4" key="1">
    <citation type="submission" date="2018-04" db="EMBL/GenBank/DDBJ databases">
        <authorList>
            <person name="Zhang X."/>
            <person name="Yuan J."/>
            <person name="Li F."/>
            <person name="Xiang J."/>
        </authorList>
    </citation>
    <scope>NUCLEOTIDE SEQUENCE [LARGE SCALE GENOMIC DNA]</scope>
    <source>
        <tissue evidence="3">Muscle</tissue>
    </source>
</reference>
<feature type="compositionally biased region" description="Basic and acidic residues" evidence="1">
    <location>
        <begin position="381"/>
        <end position="395"/>
    </location>
</feature>
<evidence type="ECO:0000313" key="3">
    <source>
        <dbReference type="EMBL" id="ROT67134.1"/>
    </source>
</evidence>
<reference evidence="3 4" key="2">
    <citation type="submission" date="2019-01" db="EMBL/GenBank/DDBJ databases">
        <title>The decoding of complex shrimp genome reveals the adaptation for benthos swimmer, frequently molting mechanism and breeding impact on genome.</title>
        <authorList>
            <person name="Sun Y."/>
            <person name="Gao Y."/>
            <person name="Yu Y."/>
        </authorList>
    </citation>
    <scope>NUCLEOTIDE SEQUENCE [LARGE SCALE GENOMIC DNA]</scope>
    <source>
        <tissue evidence="3">Muscle</tissue>
    </source>
</reference>
<dbReference type="EMBL" id="QCYY01002845">
    <property type="protein sequence ID" value="ROT67134.1"/>
    <property type="molecule type" value="Genomic_DNA"/>
</dbReference>
<gene>
    <name evidence="3" type="ORF">C7M84_014799</name>
</gene>
<dbReference type="OrthoDB" id="6373525at2759"/>
<proteinExistence type="predicted"/>
<feature type="compositionally biased region" description="Basic and acidic residues" evidence="1">
    <location>
        <begin position="266"/>
        <end position="275"/>
    </location>
</feature>
<feature type="compositionally biased region" description="Polar residues" evidence="1">
    <location>
        <begin position="344"/>
        <end position="362"/>
    </location>
</feature>
<feature type="compositionally biased region" description="Polar residues" evidence="1">
    <location>
        <begin position="243"/>
        <end position="252"/>
    </location>
</feature>
<evidence type="ECO:0000313" key="4">
    <source>
        <dbReference type="Proteomes" id="UP000283509"/>
    </source>
</evidence>
<feature type="transmembrane region" description="Helical" evidence="2">
    <location>
        <begin position="620"/>
        <end position="644"/>
    </location>
</feature>
<dbReference type="AlphaFoldDB" id="A0A3R7MQ10"/>